<dbReference type="InterPro" id="IPR011676">
    <property type="entry name" value="DUF1618"/>
</dbReference>
<evidence type="ECO:0000313" key="2">
    <source>
        <dbReference type="EMBL" id="TVT98213.1"/>
    </source>
</evidence>
<reference evidence="2 3" key="1">
    <citation type="journal article" date="2019" name="Sci. Rep.">
        <title>A high-quality genome of Eragrostis curvula grass provides insights into Poaceae evolution and supports new strategies to enhance forage quality.</title>
        <authorList>
            <person name="Carballo J."/>
            <person name="Santos B.A.C.M."/>
            <person name="Zappacosta D."/>
            <person name="Garbus I."/>
            <person name="Selva J.P."/>
            <person name="Gallo C.A."/>
            <person name="Diaz A."/>
            <person name="Albertini E."/>
            <person name="Caccamo M."/>
            <person name="Echenique V."/>
        </authorList>
    </citation>
    <scope>NUCLEOTIDE SEQUENCE [LARGE SCALE GENOMIC DNA]</scope>
    <source>
        <strain evidence="3">cv. Victoria</strain>
        <tissue evidence="2">Leaf</tissue>
    </source>
</reference>
<accession>A0A5J9SH85</accession>
<dbReference type="EMBL" id="RWGY01000886">
    <property type="protein sequence ID" value="TVT98213.1"/>
    <property type="molecule type" value="Genomic_DNA"/>
</dbReference>
<dbReference type="Proteomes" id="UP000324897">
    <property type="component" value="Unassembled WGS sequence"/>
</dbReference>
<dbReference type="PANTHER" id="PTHR33074:SF18">
    <property type="entry name" value="OS06G0718700 PROTEIN"/>
    <property type="match status" value="1"/>
</dbReference>
<organism evidence="2 3">
    <name type="scientific">Eragrostis curvula</name>
    <name type="common">weeping love grass</name>
    <dbReference type="NCBI Taxonomy" id="38414"/>
    <lineage>
        <taxon>Eukaryota</taxon>
        <taxon>Viridiplantae</taxon>
        <taxon>Streptophyta</taxon>
        <taxon>Embryophyta</taxon>
        <taxon>Tracheophyta</taxon>
        <taxon>Spermatophyta</taxon>
        <taxon>Magnoliopsida</taxon>
        <taxon>Liliopsida</taxon>
        <taxon>Poales</taxon>
        <taxon>Poaceae</taxon>
        <taxon>PACMAD clade</taxon>
        <taxon>Chloridoideae</taxon>
        <taxon>Eragrostideae</taxon>
        <taxon>Eragrostidinae</taxon>
        <taxon>Eragrostis</taxon>
    </lineage>
</organism>
<dbReference type="PANTHER" id="PTHR33074">
    <property type="entry name" value="EXPRESSED PROTEIN-RELATED"/>
    <property type="match status" value="1"/>
</dbReference>
<dbReference type="Gramene" id="TVT98213">
    <property type="protein sequence ID" value="TVT98213"/>
    <property type="gene ID" value="EJB05_56492"/>
</dbReference>
<evidence type="ECO:0000313" key="3">
    <source>
        <dbReference type="Proteomes" id="UP000324897"/>
    </source>
</evidence>
<dbReference type="Gene3D" id="1.10.260.200">
    <property type="match status" value="1"/>
</dbReference>
<sequence length="483" mass="53142">MAGPKQDTPSCILVSLRACSSAPPNATTAASKTSTGLPIAVTFCHATRPGFSNFSVHCPGIVRSSSFMLPTFISQDADLVLLRVPLDPRSKVDHSFYSDYFVYSVNPQRPELDLLPNPYPESFGDNEIAILSCADDSYVVAALQFVPGIKPTFKLHLYRSTDGKQGTWTSQLLSVEQPLRHKVCPIPESAERQIYHRTTKVIVLGDDIGTVGWVDLWRGIILCGVLSERPMLHDLPLPLPAKGNLSSFLNCCPSYFRDITVNQRKDTIKYIEIEITAPKKVHVPSGSDPDWVAYQGKPNSIVPGSWTATTWAVPTLAASWYAWHVKCSASLDNLSLPPVKDNPKLHKILNRLLSIGDCEEQEATGATLPLGCLCMAYPTLTVLDDDDVYFLSKSISMRNIVSLVTVDVKNEVLQGMRVLVNNRSFIRDFSSGISVSGASASLGQAKKTEANKYGRRGKEQVQERLDRLKSICTRASGQSEEHM</sequence>
<name>A0A5J9SH85_9POAL</name>
<proteinExistence type="predicted"/>
<evidence type="ECO:0000259" key="1">
    <source>
        <dbReference type="Pfam" id="PF07762"/>
    </source>
</evidence>
<dbReference type="Pfam" id="PF07762">
    <property type="entry name" value="DUF1618"/>
    <property type="match status" value="1"/>
</dbReference>
<comment type="caution">
    <text evidence="2">The sequence shown here is derived from an EMBL/GenBank/DDBJ whole genome shotgun (WGS) entry which is preliminary data.</text>
</comment>
<gene>
    <name evidence="2" type="ORF">EJB05_56492</name>
</gene>
<protein>
    <recommendedName>
        <fullName evidence="1">DUF1618 domain-containing protein</fullName>
    </recommendedName>
</protein>
<dbReference type="AlphaFoldDB" id="A0A5J9SH85"/>
<feature type="non-terminal residue" evidence="2">
    <location>
        <position position="1"/>
    </location>
</feature>
<feature type="domain" description="DUF1618" evidence="1">
    <location>
        <begin position="213"/>
        <end position="389"/>
    </location>
</feature>
<dbReference type="OrthoDB" id="603670at2759"/>
<keyword evidence="3" id="KW-1185">Reference proteome</keyword>